<protein>
    <recommendedName>
        <fullName evidence="4">Carbon dioxide concentrating mechanism protein</fullName>
    </recommendedName>
</protein>
<dbReference type="AlphaFoldDB" id="A0A8J8CIY0"/>
<gene>
    <name evidence="2" type="ORF">GS601_12400</name>
</gene>
<sequence length="225" mass="22912">MMHSPPLQLLPVSTDHYWVSGDVAIAPGAAIAPGVLLQADPDSQIVIGVGVCIGMGSILHASGGRLTIGDGAMIGAGVLIVGAIGIGDRVCIGSATTISNRSVGSGTLIPPGSLLCAESAPSPQPESAADPWEEQASEPSLAHNGQPSDMFSQNGTPPPTSDLSSPEPVLKEPPQADASELPDNHNLGNRDAAIVQKSNLQPGVYGQVYVNQLLGKLIPNRNSNP</sequence>
<reference evidence="2" key="1">
    <citation type="submission" date="2019-12" db="EMBL/GenBank/DDBJ databases">
        <title>High-Quality draft genome sequences of three cyanobacteria isolated from the limestone walls of the Old Cathedral of Coimbra.</title>
        <authorList>
            <person name="Tiago I."/>
            <person name="Soares F."/>
            <person name="Portugal A."/>
        </authorList>
    </citation>
    <scope>NUCLEOTIDE SEQUENCE</scope>
    <source>
        <strain evidence="2">A</strain>
    </source>
</reference>
<organism evidence="2 3">
    <name type="scientific">Myxacorys almedinensis A</name>
    <dbReference type="NCBI Taxonomy" id="2690445"/>
    <lineage>
        <taxon>Bacteria</taxon>
        <taxon>Bacillati</taxon>
        <taxon>Cyanobacteriota</taxon>
        <taxon>Cyanophyceae</taxon>
        <taxon>Leptolyngbyales</taxon>
        <taxon>Leptolyngbyaceae</taxon>
        <taxon>Myxacorys</taxon>
        <taxon>Myxacorys almedinensis</taxon>
    </lineage>
</organism>
<feature type="compositionally biased region" description="Polar residues" evidence="1">
    <location>
        <begin position="143"/>
        <end position="155"/>
    </location>
</feature>
<name>A0A8J8CIY0_9CYAN</name>
<evidence type="ECO:0008006" key="4">
    <source>
        <dbReference type="Google" id="ProtNLM"/>
    </source>
</evidence>
<keyword evidence="3" id="KW-1185">Reference proteome</keyword>
<dbReference type="RefSeq" id="WP_162423608.1">
    <property type="nucleotide sequence ID" value="NZ_WVIE01000013.1"/>
</dbReference>
<dbReference type="SUPFAM" id="SSF51161">
    <property type="entry name" value="Trimeric LpxA-like enzymes"/>
    <property type="match status" value="1"/>
</dbReference>
<dbReference type="Proteomes" id="UP000646053">
    <property type="component" value="Unassembled WGS sequence"/>
</dbReference>
<evidence type="ECO:0000313" key="3">
    <source>
        <dbReference type="Proteomes" id="UP000646053"/>
    </source>
</evidence>
<accession>A0A8J8CIY0</accession>
<dbReference type="GO" id="GO:0043886">
    <property type="term" value="F:structural constituent of carboxysome shell"/>
    <property type="evidence" value="ECO:0007669"/>
    <property type="project" value="UniProtKB-ARBA"/>
</dbReference>
<dbReference type="EMBL" id="WVIE01000013">
    <property type="protein sequence ID" value="NDJ18079.1"/>
    <property type="molecule type" value="Genomic_DNA"/>
</dbReference>
<comment type="caution">
    <text evidence="2">The sequence shown here is derived from an EMBL/GenBank/DDBJ whole genome shotgun (WGS) entry which is preliminary data.</text>
</comment>
<proteinExistence type="predicted"/>
<feature type="region of interest" description="Disordered" evidence="1">
    <location>
        <begin position="114"/>
        <end position="192"/>
    </location>
</feature>
<evidence type="ECO:0000256" key="1">
    <source>
        <dbReference type="SAM" id="MobiDB-lite"/>
    </source>
</evidence>
<dbReference type="GO" id="GO:0031470">
    <property type="term" value="C:carboxysome"/>
    <property type="evidence" value="ECO:0007669"/>
    <property type="project" value="UniProtKB-ARBA"/>
</dbReference>
<dbReference type="InterPro" id="IPR011004">
    <property type="entry name" value="Trimer_LpxA-like_sf"/>
</dbReference>
<dbReference type="Gene3D" id="2.160.10.10">
    <property type="entry name" value="Hexapeptide repeat proteins"/>
    <property type="match status" value="1"/>
</dbReference>
<evidence type="ECO:0000313" key="2">
    <source>
        <dbReference type="EMBL" id="NDJ18079.1"/>
    </source>
</evidence>